<sequence length="56" mass="6441">MIIPPNVIVQALKSGKITAANHYIFLNDVLRPCVHKTFLLFLGSWTIQTDQNKFRK</sequence>
<dbReference type="Proteomes" id="UP000663874">
    <property type="component" value="Unassembled WGS sequence"/>
</dbReference>
<accession>A0A820J1P0</accession>
<comment type="caution">
    <text evidence="1">The sequence shown here is derived from an EMBL/GenBank/DDBJ whole genome shotgun (WGS) entry which is preliminary data.</text>
</comment>
<organism evidence="1 2">
    <name type="scientific">Rotaria sordida</name>
    <dbReference type="NCBI Taxonomy" id="392033"/>
    <lineage>
        <taxon>Eukaryota</taxon>
        <taxon>Metazoa</taxon>
        <taxon>Spiralia</taxon>
        <taxon>Gnathifera</taxon>
        <taxon>Rotifera</taxon>
        <taxon>Eurotatoria</taxon>
        <taxon>Bdelloidea</taxon>
        <taxon>Philodinida</taxon>
        <taxon>Philodinidae</taxon>
        <taxon>Rotaria</taxon>
    </lineage>
</organism>
<dbReference type="EMBL" id="CAJOBE010038611">
    <property type="protein sequence ID" value="CAF4318327.1"/>
    <property type="molecule type" value="Genomic_DNA"/>
</dbReference>
<reference evidence="1" key="1">
    <citation type="submission" date="2021-02" db="EMBL/GenBank/DDBJ databases">
        <authorList>
            <person name="Nowell W R."/>
        </authorList>
    </citation>
    <scope>NUCLEOTIDE SEQUENCE</scope>
</reference>
<name>A0A820J1P0_9BILA</name>
<dbReference type="AlphaFoldDB" id="A0A820J1P0"/>
<evidence type="ECO:0000313" key="1">
    <source>
        <dbReference type="EMBL" id="CAF4318327.1"/>
    </source>
</evidence>
<feature type="non-terminal residue" evidence="1">
    <location>
        <position position="56"/>
    </location>
</feature>
<proteinExistence type="predicted"/>
<gene>
    <name evidence="1" type="ORF">FNK824_LOCUS41248</name>
</gene>
<protein>
    <submittedName>
        <fullName evidence="1">Uncharacterized protein</fullName>
    </submittedName>
</protein>
<evidence type="ECO:0000313" key="2">
    <source>
        <dbReference type="Proteomes" id="UP000663874"/>
    </source>
</evidence>